<dbReference type="EMBL" id="BAQW01000013">
    <property type="protein sequence ID" value="GBR16782.1"/>
    <property type="molecule type" value="Genomic_DNA"/>
</dbReference>
<dbReference type="InterPro" id="IPR036010">
    <property type="entry name" value="2Fe-2S_ferredoxin-like_sf"/>
</dbReference>
<evidence type="ECO:0000313" key="3">
    <source>
        <dbReference type="Proteomes" id="UP001061070"/>
    </source>
</evidence>
<evidence type="ECO:0000313" key="2">
    <source>
        <dbReference type="EMBL" id="GBR16782.1"/>
    </source>
</evidence>
<sequence>MTLAHARWKSCAPDKAPTVQVSIDGQKVTAIAGIRVAALLLQNTSAETRHNHDGTPRTPYCMMGVCHECLAVIDGKTTERTCLIPVYNGMRITRCSGPFQLPDVR</sequence>
<name>A0ABQ0QF82_9PROT</name>
<gene>
    <name evidence="2" type="ORF">AA0228_2864</name>
</gene>
<dbReference type="Gene3D" id="3.10.20.440">
    <property type="entry name" value="2Fe-2S iron-sulphur cluster binding domain, sarcosine oxidase, alpha subunit, N-terminal domain"/>
    <property type="match status" value="1"/>
</dbReference>
<dbReference type="Pfam" id="PF13510">
    <property type="entry name" value="Fer2_4"/>
    <property type="match status" value="1"/>
</dbReference>
<reference evidence="2" key="1">
    <citation type="submission" date="2013-04" db="EMBL/GenBank/DDBJ databases">
        <title>The genome sequencing project of 58 acetic acid bacteria.</title>
        <authorList>
            <person name="Okamoto-Kainuma A."/>
            <person name="Ishikawa M."/>
            <person name="Umino S."/>
            <person name="Koizumi Y."/>
            <person name="Shiwa Y."/>
            <person name="Yoshikawa H."/>
            <person name="Matsutani M."/>
            <person name="Matsushita K."/>
        </authorList>
    </citation>
    <scope>NUCLEOTIDE SEQUENCE</scope>
    <source>
        <strain evidence="2">NRIC 0228</strain>
    </source>
</reference>
<accession>A0ABQ0QF82</accession>
<organism evidence="2 3">
    <name type="scientific">Gluconobacter frateurii NRIC 0228</name>
    <dbReference type="NCBI Taxonomy" id="1307946"/>
    <lineage>
        <taxon>Bacteria</taxon>
        <taxon>Pseudomonadati</taxon>
        <taxon>Pseudomonadota</taxon>
        <taxon>Alphaproteobacteria</taxon>
        <taxon>Acetobacterales</taxon>
        <taxon>Acetobacteraceae</taxon>
        <taxon>Gluconobacter</taxon>
    </lineage>
</organism>
<dbReference type="Proteomes" id="UP001061070">
    <property type="component" value="Unassembled WGS sequence"/>
</dbReference>
<proteinExistence type="predicted"/>
<keyword evidence="3" id="KW-1185">Reference proteome</keyword>
<dbReference type="RefSeq" id="WP_099182367.1">
    <property type="nucleotide sequence ID" value="NZ_BAQW01000013.1"/>
</dbReference>
<keyword evidence="1" id="KW-0560">Oxidoreductase</keyword>
<evidence type="ECO:0000256" key="1">
    <source>
        <dbReference type="ARBA" id="ARBA00023002"/>
    </source>
</evidence>
<comment type="caution">
    <text evidence="2">The sequence shown here is derived from an EMBL/GenBank/DDBJ whole genome shotgun (WGS) entry which is preliminary data.</text>
</comment>
<dbReference type="InterPro" id="IPR042204">
    <property type="entry name" value="2Fe-2S-bd_N"/>
</dbReference>
<protein>
    <submittedName>
        <fullName evidence="2">NAD/FAD-dependent oxidoreductase</fullName>
    </submittedName>
</protein>
<dbReference type="SUPFAM" id="SSF54292">
    <property type="entry name" value="2Fe-2S ferredoxin-like"/>
    <property type="match status" value="1"/>
</dbReference>